<dbReference type="Proteomes" id="UP001519288">
    <property type="component" value="Unassembled WGS sequence"/>
</dbReference>
<sequence>MMCGCEMNLANYEVYEDKQPHCLSCMLDAVDCRDMVLVRRLEPYANRREDKV</sequence>
<organism evidence="1 2">
    <name type="scientific">Paenibacillus shirakamiensis</name>
    <dbReference type="NCBI Taxonomy" id="1265935"/>
    <lineage>
        <taxon>Bacteria</taxon>
        <taxon>Bacillati</taxon>
        <taxon>Bacillota</taxon>
        <taxon>Bacilli</taxon>
        <taxon>Bacillales</taxon>
        <taxon>Paenibacillaceae</taxon>
        <taxon>Paenibacillus</taxon>
    </lineage>
</organism>
<keyword evidence="2" id="KW-1185">Reference proteome</keyword>
<reference evidence="1 2" key="1">
    <citation type="submission" date="2021-03" db="EMBL/GenBank/DDBJ databases">
        <title>Genomic Encyclopedia of Type Strains, Phase IV (KMG-IV): sequencing the most valuable type-strain genomes for metagenomic binning, comparative biology and taxonomic classification.</title>
        <authorList>
            <person name="Goeker M."/>
        </authorList>
    </citation>
    <scope>NUCLEOTIDE SEQUENCE [LARGE SCALE GENOMIC DNA]</scope>
    <source>
        <strain evidence="1 2">DSM 26806</strain>
    </source>
</reference>
<gene>
    <name evidence="1" type="ORF">J2Z69_000741</name>
</gene>
<evidence type="ECO:0000313" key="2">
    <source>
        <dbReference type="Proteomes" id="UP001519288"/>
    </source>
</evidence>
<name>A0ABS4JDC3_9BACL</name>
<evidence type="ECO:0008006" key="3">
    <source>
        <dbReference type="Google" id="ProtNLM"/>
    </source>
</evidence>
<evidence type="ECO:0000313" key="1">
    <source>
        <dbReference type="EMBL" id="MBP1999722.1"/>
    </source>
</evidence>
<comment type="caution">
    <text evidence="1">The sequence shown here is derived from an EMBL/GenBank/DDBJ whole genome shotgun (WGS) entry which is preliminary data.</text>
</comment>
<dbReference type="EMBL" id="JAGGLD010000001">
    <property type="protein sequence ID" value="MBP1999722.1"/>
    <property type="molecule type" value="Genomic_DNA"/>
</dbReference>
<accession>A0ABS4JDC3</accession>
<protein>
    <recommendedName>
        <fullName evidence="3">Inhibitor of sigma-G Gin</fullName>
    </recommendedName>
</protein>
<proteinExistence type="predicted"/>